<evidence type="ECO:0000313" key="2">
    <source>
        <dbReference type="Proteomes" id="UP000663193"/>
    </source>
</evidence>
<protein>
    <submittedName>
        <fullName evidence="1">Uncharacterized protein</fullName>
    </submittedName>
</protein>
<sequence length="200" mass="21951">METMTGANHWVLSSTTLNTPNTPSLIKYNRSFITRAFPQSRRRSPAKLTSVTCGLLTPIPTTRGAVLSHIGFIGQALRGGPCAVTEVPTPRRSHPIWTSDRNIDWQIIWCCAWRSTQTAPHIRDGAAALPKTCHTLPCAVSSGQRLVLAPMPHGNNAAQRTHCRIHMNMALALYVRAQNGRISIHGTVCQLIHHNNVTAL</sequence>
<gene>
    <name evidence="1" type="ORF">JI435_406630</name>
</gene>
<proteinExistence type="predicted"/>
<name>A0A7U2EXU8_PHANO</name>
<evidence type="ECO:0000313" key="1">
    <source>
        <dbReference type="EMBL" id="QRC94967.1"/>
    </source>
</evidence>
<keyword evidence="2" id="KW-1185">Reference proteome</keyword>
<dbReference type="AlphaFoldDB" id="A0A7U2EXU8"/>
<reference evidence="2" key="1">
    <citation type="journal article" date="2021" name="BMC Genomics">
        <title>Chromosome-level genome assembly and manually-curated proteome of model necrotroph Parastagonospora nodorum Sn15 reveals a genome-wide trove of candidate effector homologs, and redundancy of virulence-related functions within an accessory chromosome.</title>
        <authorList>
            <person name="Bertazzoni S."/>
            <person name="Jones D.A.B."/>
            <person name="Phan H.T."/>
            <person name="Tan K.-C."/>
            <person name="Hane J.K."/>
        </authorList>
    </citation>
    <scope>NUCLEOTIDE SEQUENCE [LARGE SCALE GENOMIC DNA]</scope>
    <source>
        <strain evidence="2">SN15 / ATCC MYA-4574 / FGSC 10173)</strain>
    </source>
</reference>
<dbReference type="VEuPathDB" id="FungiDB:JI435_406630"/>
<accession>A0A7U2EXU8</accession>
<dbReference type="Proteomes" id="UP000663193">
    <property type="component" value="Chromosome 5"/>
</dbReference>
<dbReference type="EMBL" id="CP069027">
    <property type="protein sequence ID" value="QRC94967.1"/>
    <property type="molecule type" value="Genomic_DNA"/>
</dbReference>
<organism evidence="1 2">
    <name type="scientific">Phaeosphaeria nodorum (strain SN15 / ATCC MYA-4574 / FGSC 10173)</name>
    <name type="common">Glume blotch fungus</name>
    <name type="synonym">Parastagonospora nodorum</name>
    <dbReference type="NCBI Taxonomy" id="321614"/>
    <lineage>
        <taxon>Eukaryota</taxon>
        <taxon>Fungi</taxon>
        <taxon>Dikarya</taxon>
        <taxon>Ascomycota</taxon>
        <taxon>Pezizomycotina</taxon>
        <taxon>Dothideomycetes</taxon>
        <taxon>Pleosporomycetidae</taxon>
        <taxon>Pleosporales</taxon>
        <taxon>Pleosporineae</taxon>
        <taxon>Phaeosphaeriaceae</taxon>
        <taxon>Parastagonospora</taxon>
    </lineage>
</organism>